<feature type="transmembrane region" description="Helical" evidence="2">
    <location>
        <begin position="886"/>
        <end position="913"/>
    </location>
</feature>
<evidence type="ECO:0000256" key="1">
    <source>
        <dbReference type="SAM" id="MobiDB-lite"/>
    </source>
</evidence>
<feature type="transmembrane region" description="Helical" evidence="2">
    <location>
        <begin position="814"/>
        <end position="835"/>
    </location>
</feature>
<keyword evidence="2" id="KW-0472">Membrane</keyword>
<evidence type="ECO:0000256" key="2">
    <source>
        <dbReference type="SAM" id="Phobius"/>
    </source>
</evidence>
<feature type="transmembrane region" description="Helical" evidence="2">
    <location>
        <begin position="847"/>
        <end position="880"/>
    </location>
</feature>
<evidence type="ECO:0000313" key="3">
    <source>
        <dbReference type="EMBL" id="KIH88222.1"/>
    </source>
</evidence>
<name>A0A0C2IT86_9PEZI</name>
<reference evidence="3 4" key="1">
    <citation type="journal article" date="2014" name="BMC Genomics">
        <title>Comparative genomics of the major fungal agents of human and animal Sporotrichosis: Sporothrix schenckii and Sporothrix brasiliensis.</title>
        <authorList>
            <person name="Teixeira M.M."/>
            <person name="de Almeida L.G."/>
            <person name="Kubitschek-Barreira P."/>
            <person name="Alves F.L."/>
            <person name="Kioshima E.S."/>
            <person name="Abadio A.K."/>
            <person name="Fernandes L."/>
            <person name="Derengowski L.S."/>
            <person name="Ferreira K.S."/>
            <person name="Souza R.C."/>
            <person name="Ruiz J.C."/>
            <person name="de Andrade N.C."/>
            <person name="Paes H.C."/>
            <person name="Nicola A.M."/>
            <person name="Albuquerque P."/>
            <person name="Gerber A.L."/>
            <person name="Martins V.P."/>
            <person name="Peconick L.D."/>
            <person name="Neto A.V."/>
            <person name="Chaucanez C.B."/>
            <person name="Silva P.A."/>
            <person name="Cunha O.L."/>
            <person name="de Oliveira F.F."/>
            <person name="dos Santos T.C."/>
            <person name="Barros A.L."/>
            <person name="Soares M.A."/>
            <person name="de Oliveira L.M."/>
            <person name="Marini M.M."/>
            <person name="Villalobos-Duno H."/>
            <person name="Cunha M.M."/>
            <person name="de Hoog S."/>
            <person name="da Silveira J.F."/>
            <person name="Henrissat B."/>
            <person name="Nino-Vega G.A."/>
            <person name="Cisalpino P.S."/>
            <person name="Mora-Montes H.M."/>
            <person name="Almeida S.R."/>
            <person name="Stajich J.E."/>
            <person name="Lopes-Bezerra L.M."/>
            <person name="Vasconcelos A.T."/>
            <person name="Felipe M.S."/>
        </authorList>
    </citation>
    <scope>NUCLEOTIDE SEQUENCE [LARGE SCALE GENOMIC DNA]</scope>
    <source>
        <strain evidence="3 4">5110</strain>
    </source>
</reference>
<feature type="transmembrane region" description="Helical" evidence="2">
    <location>
        <begin position="212"/>
        <end position="229"/>
    </location>
</feature>
<keyword evidence="4" id="KW-1185">Reference proteome</keyword>
<gene>
    <name evidence="3" type="ORF">SPBR_06554</name>
</gene>
<dbReference type="GeneID" id="63679731"/>
<dbReference type="EMBL" id="AWTV01000009">
    <property type="protein sequence ID" value="KIH88222.1"/>
    <property type="molecule type" value="Genomic_DNA"/>
</dbReference>
<sequence>MDAAPLQSTRSHPMLARRVCRFRVLGQVLRQVQQGLLDKSVLVLERRLRHGYVVGRARHAEAREEAAQRIRQHAAGQVAALLDESIRGARDGTRQTLAAPLQKFLALEEVHQRVVGQGHLAAVHGHGHAGRVVGQGDDFAQQGLAPRAAGRQVLGHIAVGSLMRQVAGLEHLGGGQGQCGELRHLRRERCQCGRDGRRRRRRAKDTRCRDRRLLSLGLLLFLLLLRLRLGHVGLGRRLRLLLRHALQELVFLCLQSGFLLLQSILPLLPLLALLTLPSGSWGSARCRRQRGWQGRRRPLRPLRHLGGIHRRRRFSWRSIGGGGSLCGGVRGNRRRWDDRGRRRRDSFALRTDTDLDLALYAVDADASHAIGWLLTVGCWSTGGIAAVAGERGRLDELADKQVGFLAAVHQVLEAQLDTLAGKAVMVVVDARIEQREHALFFHDLALDLRIAGARPARVRLQKGGENRQHLCLNPGPRELVRRVLRNRRRRRRRRRRKLLLLLLLLPGPSSVSSGNSSGSSTGRGTGHGGSKGGRVGIRPLGRRLDQGLLWDGLLEPLEKRDQFNGQLPVDQLSTDFLNLRDGGKKLQHLAQPVAGTLHVPGLDGEDGAVGGAAANVALHGHESQALGHNTAPHRADHEVHQAHVSGIDALPGRCAVGRGGQGVLAKVLLAEEVGDHAQHDSLGRRHDILWNAQLRPGVGNQRRVVDGLEDLGRELPDQRALLLVPDGNENEQLTQQAAAAVGCQQELAARLLQTLALGRQAAAHGVEDARLDNHVQGFDLLGVENVGNLREQAQDGALSVRVVVEIVPVAMGPAVMVIVIVILQVVVVVVFVIVIDRVTVNVQVGTLVFIVGMIMMFMVVVVVMVMVVVVVVLVIVIVIMVMMVMVVVMVVAVVAAAVAVVVMLIVLAIAFAFAFAFAFLAVFIVFFYVSLSILIANVTVLVCTVFVDLDHTAVGLLVGLLVELVELVKFAI</sequence>
<dbReference type="VEuPathDB" id="FungiDB:SPBR_06554"/>
<keyword evidence="2" id="KW-0812">Transmembrane</keyword>
<evidence type="ECO:0000313" key="4">
    <source>
        <dbReference type="Proteomes" id="UP000031575"/>
    </source>
</evidence>
<proteinExistence type="predicted"/>
<dbReference type="AlphaFoldDB" id="A0A0C2IT86"/>
<feature type="region of interest" description="Disordered" evidence="1">
    <location>
        <begin position="509"/>
        <end position="538"/>
    </location>
</feature>
<keyword evidence="2" id="KW-1133">Transmembrane helix</keyword>
<dbReference type="Proteomes" id="UP000031575">
    <property type="component" value="Unassembled WGS sequence"/>
</dbReference>
<dbReference type="HOGENOM" id="CLU_305268_0_0_1"/>
<feature type="compositionally biased region" description="Low complexity" evidence="1">
    <location>
        <begin position="509"/>
        <end position="520"/>
    </location>
</feature>
<feature type="transmembrane region" description="Helical" evidence="2">
    <location>
        <begin position="920"/>
        <end position="947"/>
    </location>
</feature>
<protein>
    <submittedName>
        <fullName evidence="3">Uncharacterized protein</fullName>
    </submittedName>
</protein>
<organism evidence="3 4">
    <name type="scientific">Sporothrix brasiliensis 5110</name>
    <dbReference type="NCBI Taxonomy" id="1398154"/>
    <lineage>
        <taxon>Eukaryota</taxon>
        <taxon>Fungi</taxon>
        <taxon>Dikarya</taxon>
        <taxon>Ascomycota</taxon>
        <taxon>Pezizomycotina</taxon>
        <taxon>Sordariomycetes</taxon>
        <taxon>Sordariomycetidae</taxon>
        <taxon>Ophiostomatales</taxon>
        <taxon>Ophiostomataceae</taxon>
        <taxon>Sporothrix</taxon>
    </lineage>
</organism>
<accession>A0A0C2IT86</accession>
<feature type="compositionally biased region" description="Gly residues" evidence="1">
    <location>
        <begin position="521"/>
        <end position="535"/>
    </location>
</feature>
<dbReference type="RefSeq" id="XP_040616232.1">
    <property type="nucleotide sequence ID" value="XM_040764810.1"/>
</dbReference>
<comment type="caution">
    <text evidence="3">The sequence shown here is derived from an EMBL/GenBank/DDBJ whole genome shotgun (WGS) entry which is preliminary data.</text>
</comment>